<proteinExistence type="predicted"/>
<protein>
    <submittedName>
        <fullName evidence="6">Isoprenylcysteine carboxylmethyltransferase family protein</fullName>
    </submittedName>
</protein>
<evidence type="ECO:0000256" key="5">
    <source>
        <dbReference type="SAM" id="Phobius"/>
    </source>
</evidence>
<dbReference type="Proteomes" id="UP000726105">
    <property type="component" value="Unassembled WGS sequence"/>
</dbReference>
<feature type="transmembrane region" description="Helical" evidence="5">
    <location>
        <begin position="22"/>
        <end position="43"/>
    </location>
</feature>
<keyword evidence="2 5" id="KW-0812">Transmembrane</keyword>
<feature type="transmembrane region" description="Helical" evidence="5">
    <location>
        <begin position="55"/>
        <end position="77"/>
    </location>
</feature>
<evidence type="ECO:0000256" key="1">
    <source>
        <dbReference type="ARBA" id="ARBA00004127"/>
    </source>
</evidence>
<dbReference type="Gene3D" id="1.20.120.1630">
    <property type="match status" value="1"/>
</dbReference>
<dbReference type="InterPro" id="IPR007318">
    <property type="entry name" value="Phopholipid_MeTrfase"/>
</dbReference>
<dbReference type="EMBL" id="JADJIB010000009">
    <property type="protein sequence ID" value="MBK7274555.1"/>
    <property type="molecule type" value="Genomic_DNA"/>
</dbReference>
<feature type="transmembrane region" description="Helical" evidence="5">
    <location>
        <begin position="89"/>
        <end position="108"/>
    </location>
</feature>
<dbReference type="InterPro" id="IPR052527">
    <property type="entry name" value="Metal_cation-efflux_comp"/>
</dbReference>
<dbReference type="PROSITE" id="PS50244">
    <property type="entry name" value="S5A_REDUCTASE"/>
    <property type="match status" value="1"/>
</dbReference>
<comment type="subcellular location">
    <subcellularLocation>
        <location evidence="1">Endomembrane system</location>
        <topology evidence="1">Multi-pass membrane protein</topology>
    </subcellularLocation>
</comment>
<evidence type="ECO:0000313" key="7">
    <source>
        <dbReference type="Proteomes" id="UP000726105"/>
    </source>
</evidence>
<comment type="caution">
    <text evidence="6">The sequence shown here is derived from an EMBL/GenBank/DDBJ whole genome shotgun (WGS) entry which is preliminary data.</text>
</comment>
<accession>A0A935M4U3</accession>
<sequence>MPLIPPLEPTTAVPPGPQRIDWGRLVLVPVAVGLLIVNVRAIATRPWAEPTGLDSTLGLIAQIAVSAFWALVVTAYLRRRPAIATNSSPVTYVVAVTASFLPFVFPLLGERSTNLAVVAVADLLLIVGTAFAAWGIRHLDRSFSILPQARAVVTTGPYRLVRHPLYAGELLAALGLTLLAATVWAFLAWLALIPLQLYRAQHEERILADHLDGYAAYAAQTGQFFPGVGKRKGSHLGRSER</sequence>
<gene>
    <name evidence="6" type="ORF">IPI13_15850</name>
</gene>
<reference evidence="6 7" key="1">
    <citation type="submission" date="2020-10" db="EMBL/GenBank/DDBJ databases">
        <title>Connecting structure to function with the recovery of over 1000 high-quality activated sludge metagenome-assembled genomes encoding full-length rRNA genes using long-read sequencing.</title>
        <authorList>
            <person name="Singleton C.M."/>
            <person name="Petriglieri F."/>
            <person name="Kristensen J.M."/>
            <person name="Kirkegaard R.H."/>
            <person name="Michaelsen T.Y."/>
            <person name="Andersen M.H."/>
            <person name="Karst S.M."/>
            <person name="Dueholm M.S."/>
            <person name="Nielsen P.H."/>
            <person name="Albertsen M."/>
        </authorList>
    </citation>
    <scope>NUCLEOTIDE SEQUENCE [LARGE SCALE GENOMIC DNA]</scope>
    <source>
        <strain evidence="6">Ega_18-Q3-R5-49_MAXAC.001</strain>
    </source>
</reference>
<dbReference type="Pfam" id="PF04191">
    <property type="entry name" value="PEMT"/>
    <property type="match status" value="1"/>
</dbReference>
<keyword evidence="3 5" id="KW-1133">Transmembrane helix</keyword>
<dbReference type="PANTHER" id="PTHR43847">
    <property type="entry name" value="BLL3993 PROTEIN"/>
    <property type="match status" value="1"/>
</dbReference>
<dbReference type="PANTHER" id="PTHR43847:SF1">
    <property type="entry name" value="BLL3993 PROTEIN"/>
    <property type="match status" value="1"/>
</dbReference>
<evidence type="ECO:0000256" key="3">
    <source>
        <dbReference type="ARBA" id="ARBA00022989"/>
    </source>
</evidence>
<feature type="transmembrane region" description="Helical" evidence="5">
    <location>
        <begin position="115"/>
        <end position="136"/>
    </location>
</feature>
<evidence type="ECO:0000256" key="2">
    <source>
        <dbReference type="ARBA" id="ARBA00022692"/>
    </source>
</evidence>
<keyword evidence="4 5" id="KW-0472">Membrane</keyword>
<dbReference type="GO" id="GO:0012505">
    <property type="term" value="C:endomembrane system"/>
    <property type="evidence" value="ECO:0007669"/>
    <property type="project" value="UniProtKB-SubCell"/>
</dbReference>
<dbReference type="AlphaFoldDB" id="A0A935M4U3"/>
<name>A0A935M4U3_9MICO</name>
<organism evidence="6 7">
    <name type="scientific">Candidatus Phosphoribacter hodrii</name>
    <dbReference type="NCBI Taxonomy" id="2953743"/>
    <lineage>
        <taxon>Bacteria</taxon>
        <taxon>Bacillati</taxon>
        <taxon>Actinomycetota</taxon>
        <taxon>Actinomycetes</taxon>
        <taxon>Micrococcales</taxon>
        <taxon>Dermatophilaceae</taxon>
        <taxon>Candidatus Phosphoribacter</taxon>
    </lineage>
</organism>
<evidence type="ECO:0000313" key="6">
    <source>
        <dbReference type="EMBL" id="MBK7274555.1"/>
    </source>
</evidence>
<evidence type="ECO:0000256" key="4">
    <source>
        <dbReference type="ARBA" id="ARBA00023136"/>
    </source>
</evidence>
<feature type="transmembrane region" description="Helical" evidence="5">
    <location>
        <begin position="170"/>
        <end position="195"/>
    </location>
</feature>